<evidence type="ECO:0000313" key="1">
    <source>
        <dbReference type="EMBL" id="HHS02840.1"/>
    </source>
</evidence>
<dbReference type="GO" id="GO:0005975">
    <property type="term" value="P:carbohydrate metabolic process"/>
    <property type="evidence" value="ECO:0007669"/>
    <property type="project" value="InterPro"/>
</dbReference>
<sequence>MRRGTKRLALPSLNTKHLFRMTDSTGILQHAKYSVPNYKEGYTTDDNARALIVALKLYEKTGDKSYLDLVYRYMAFLYNAYTEDGFFRNFMNYSRVFLDEKGTEDCFARSLIALSYVYSSEILDSSIKELAYVMLKRSLRNVLHLSYPVSIAYSVVALSILHDIKEFSSEAKMYLEALSEKLLNFYRKHSDENWKWFSDKLTYANAIIPYALFRSFAVTEKEKYLKVAKEALDFLSGILFENGILRVIGNRGWYEKGKSRPYFDEQPIDACDCVIAYTEAYKITEEKEYREKALKAFKWFLGENIHKTPLYDEKTGGCKDGIEEDGINQNQGAESTVCYLLARLFIEELVKSEEKNKEVV</sequence>
<dbReference type="SUPFAM" id="SSF48208">
    <property type="entry name" value="Six-hairpin glycosidases"/>
    <property type="match status" value="2"/>
</dbReference>
<comment type="caution">
    <text evidence="1">The sequence shown here is derived from an EMBL/GenBank/DDBJ whole genome shotgun (WGS) entry which is preliminary data.</text>
</comment>
<dbReference type="AlphaFoldDB" id="A0A7C5Z9X2"/>
<reference evidence="1" key="1">
    <citation type="journal article" date="2020" name="mSystems">
        <title>Genome- and Community-Level Interaction Insights into Carbon Utilization and Element Cycling Functions of Hydrothermarchaeota in Hydrothermal Sediment.</title>
        <authorList>
            <person name="Zhou Z."/>
            <person name="Liu Y."/>
            <person name="Xu W."/>
            <person name="Pan J."/>
            <person name="Luo Z.H."/>
            <person name="Li M."/>
        </authorList>
    </citation>
    <scope>NUCLEOTIDE SEQUENCE [LARGE SCALE GENOMIC DNA]</scope>
    <source>
        <strain evidence="1">SpSt-102</strain>
    </source>
</reference>
<dbReference type="Gene3D" id="1.50.10.10">
    <property type="match status" value="1"/>
</dbReference>
<dbReference type="GO" id="GO:0016740">
    <property type="term" value="F:transferase activity"/>
    <property type="evidence" value="ECO:0007669"/>
    <property type="project" value="UniProtKB-KW"/>
</dbReference>
<dbReference type="InterPro" id="IPR008928">
    <property type="entry name" value="6-hairpin_glycosidase_sf"/>
</dbReference>
<organism evidence="1">
    <name type="scientific">Caldicellulosiruptor owensensis</name>
    <dbReference type="NCBI Taxonomy" id="55205"/>
    <lineage>
        <taxon>Bacteria</taxon>
        <taxon>Bacillati</taxon>
        <taxon>Bacillota</taxon>
        <taxon>Bacillota incertae sedis</taxon>
        <taxon>Caldicellulosiruptorales</taxon>
        <taxon>Caldicellulosiruptoraceae</taxon>
        <taxon>Caldicellulosiruptor</taxon>
    </lineage>
</organism>
<dbReference type="EMBL" id="DRUZ01000120">
    <property type="protein sequence ID" value="HHS02840.1"/>
    <property type="molecule type" value="Genomic_DNA"/>
</dbReference>
<accession>A0A7C5Z9X2</accession>
<gene>
    <name evidence="1" type="ORF">ENL71_10335</name>
</gene>
<name>A0A7C5Z9X2_9FIRM</name>
<dbReference type="InterPro" id="IPR012341">
    <property type="entry name" value="6hp_glycosidase-like_sf"/>
</dbReference>
<keyword evidence="1" id="KW-0808">Transferase</keyword>
<protein>
    <submittedName>
        <fullName evidence="1">Glycosyltransferase</fullName>
    </submittedName>
</protein>
<proteinExistence type="predicted"/>